<sequence length="70" mass="8077">MQPIRETDWTALDKCTARYSSPASWEAVDWLLLKEQQQQTIALQNLSHIPGDESNEFDQDSDIGVWLLRS</sequence>
<evidence type="ECO:0000313" key="1">
    <source>
        <dbReference type="EMBL" id="KAJ8370569.1"/>
    </source>
</evidence>
<name>A0A9Q1FZ70_SYNKA</name>
<organism evidence="1 2">
    <name type="scientific">Synaphobranchus kaupii</name>
    <name type="common">Kaup's arrowtooth eel</name>
    <dbReference type="NCBI Taxonomy" id="118154"/>
    <lineage>
        <taxon>Eukaryota</taxon>
        <taxon>Metazoa</taxon>
        <taxon>Chordata</taxon>
        <taxon>Craniata</taxon>
        <taxon>Vertebrata</taxon>
        <taxon>Euteleostomi</taxon>
        <taxon>Actinopterygii</taxon>
        <taxon>Neopterygii</taxon>
        <taxon>Teleostei</taxon>
        <taxon>Anguilliformes</taxon>
        <taxon>Synaphobranchidae</taxon>
        <taxon>Synaphobranchus</taxon>
    </lineage>
</organism>
<gene>
    <name evidence="1" type="ORF">SKAU_G00105970</name>
</gene>
<proteinExistence type="predicted"/>
<dbReference type="EMBL" id="JAINUF010000003">
    <property type="protein sequence ID" value="KAJ8370569.1"/>
    <property type="molecule type" value="Genomic_DNA"/>
</dbReference>
<comment type="caution">
    <text evidence="1">The sequence shown here is derived from an EMBL/GenBank/DDBJ whole genome shotgun (WGS) entry which is preliminary data.</text>
</comment>
<dbReference type="Proteomes" id="UP001152622">
    <property type="component" value="Chromosome 3"/>
</dbReference>
<reference evidence="1" key="1">
    <citation type="journal article" date="2023" name="Science">
        <title>Genome structures resolve the early diversification of teleost fishes.</title>
        <authorList>
            <person name="Parey E."/>
            <person name="Louis A."/>
            <person name="Montfort J."/>
            <person name="Bouchez O."/>
            <person name="Roques C."/>
            <person name="Iampietro C."/>
            <person name="Lluch J."/>
            <person name="Castinel A."/>
            <person name="Donnadieu C."/>
            <person name="Desvignes T."/>
            <person name="Floi Bucao C."/>
            <person name="Jouanno E."/>
            <person name="Wen M."/>
            <person name="Mejri S."/>
            <person name="Dirks R."/>
            <person name="Jansen H."/>
            <person name="Henkel C."/>
            <person name="Chen W.J."/>
            <person name="Zahm M."/>
            <person name="Cabau C."/>
            <person name="Klopp C."/>
            <person name="Thompson A.W."/>
            <person name="Robinson-Rechavi M."/>
            <person name="Braasch I."/>
            <person name="Lecointre G."/>
            <person name="Bobe J."/>
            <person name="Postlethwait J.H."/>
            <person name="Berthelot C."/>
            <person name="Roest Crollius H."/>
            <person name="Guiguen Y."/>
        </authorList>
    </citation>
    <scope>NUCLEOTIDE SEQUENCE</scope>
    <source>
        <strain evidence="1">WJC10195</strain>
    </source>
</reference>
<protein>
    <submittedName>
        <fullName evidence="1">Uncharacterized protein</fullName>
    </submittedName>
</protein>
<evidence type="ECO:0000313" key="2">
    <source>
        <dbReference type="Proteomes" id="UP001152622"/>
    </source>
</evidence>
<dbReference type="AlphaFoldDB" id="A0A9Q1FZ70"/>
<keyword evidence="2" id="KW-1185">Reference proteome</keyword>
<accession>A0A9Q1FZ70</accession>